<evidence type="ECO:0000256" key="2">
    <source>
        <dbReference type="SAM" id="Phobius"/>
    </source>
</evidence>
<dbReference type="GO" id="GO:0005886">
    <property type="term" value="C:plasma membrane"/>
    <property type="evidence" value="ECO:0007669"/>
    <property type="project" value="TreeGrafter"/>
</dbReference>
<gene>
    <name evidence="3" type="ORF">METZ01_LOCUS404946</name>
</gene>
<dbReference type="InterPro" id="IPR002528">
    <property type="entry name" value="MATE_fam"/>
</dbReference>
<keyword evidence="2" id="KW-0472">Membrane</keyword>
<evidence type="ECO:0000256" key="1">
    <source>
        <dbReference type="ARBA" id="ARBA00022448"/>
    </source>
</evidence>
<evidence type="ECO:0000313" key="3">
    <source>
        <dbReference type="EMBL" id="SVD52092.1"/>
    </source>
</evidence>
<feature type="non-terminal residue" evidence="3">
    <location>
        <position position="1"/>
    </location>
</feature>
<keyword evidence="2" id="KW-0812">Transmembrane</keyword>
<dbReference type="GO" id="GO:0015297">
    <property type="term" value="F:antiporter activity"/>
    <property type="evidence" value="ECO:0007669"/>
    <property type="project" value="InterPro"/>
</dbReference>
<sequence>VNKKNKLQEFIANPKASLWKLTIPMMLGLFVNSIYILVDTFFIGSKIGTSAISALGYVMPFYFIVMGITFGLSSGNTAVIAQHIGEGDEVKTKSVAQNSLVMATVISIINITLVLFFGKQLLMLQGIDSEILELAMEYFYIMAYGSIFLIFGIFIRSILLGEGESMIPMAALGTGTILNIILDPFFIDAWGIGGAAYA</sequence>
<dbReference type="Pfam" id="PF01554">
    <property type="entry name" value="MatE"/>
    <property type="match status" value="1"/>
</dbReference>
<evidence type="ECO:0008006" key="4">
    <source>
        <dbReference type="Google" id="ProtNLM"/>
    </source>
</evidence>
<dbReference type="GO" id="GO:0042910">
    <property type="term" value="F:xenobiotic transmembrane transporter activity"/>
    <property type="evidence" value="ECO:0007669"/>
    <property type="project" value="InterPro"/>
</dbReference>
<organism evidence="3">
    <name type="scientific">marine metagenome</name>
    <dbReference type="NCBI Taxonomy" id="408172"/>
    <lineage>
        <taxon>unclassified sequences</taxon>
        <taxon>metagenomes</taxon>
        <taxon>ecological metagenomes</taxon>
    </lineage>
</organism>
<dbReference type="InterPro" id="IPR050222">
    <property type="entry name" value="MATE_MdtK"/>
</dbReference>
<feature type="non-terminal residue" evidence="3">
    <location>
        <position position="198"/>
    </location>
</feature>
<protein>
    <recommendedName>
        <fullName evidence="4">Polysaccharide biosynthesis protein C-terminal domain-containing protein</fullName>
    </recommendedName>
</protein>
<feature type="transmembrane region" description="Helical" evidence="2">
    <location>
        <begin position="55"/>
        <end position="79"/>
    </location>
</feature>
<keyword evidence="1" id="KW-0813">Transport</keyword>
<feature type="transmembrane region" description="Helical" evidence="2">
    <location>
        <begin position="138"/>
        <end position="159"/>
    </location>
</feature>
<name>A0A382VZX4_9ZZZZ</name>
<dbReference type="EMBL" id="UINC01155945">
    <property type="protein sequence ID" value="SVD52092.1"/>
    <property type="molecule type" value="Genomic_DNA"/>
</dbReference>
<feature type="transmembrane region" description="Helical" evidence="2">
    <location>
        <begin position="100"/>
        <end position="118"/>
    </location>
</feature>
<dbReference type="PANTHER" id="PTHR43298">
    <property type="entry name" value="MULTIDRUG RESISTANCE PROTEIN NORM-RELATED"/>
    <property type="match status" value="1"/>
</dbReference>
<proteinExistence type="predicted"/>
<reference evidence="3" key="1">
    <citation type="submission" date="2018-05" db="EMBL/GenBank/DDBJ databases">
        <authorList>
            <person name="Lanie J.A."/>
            <person name="Ng W.-L."/>
            <person name="Kazmierczak K.M."/>
            <person name="Andrzejewski T.M."/>
            <person name="Davidsen T.M."/>
            <person name="Wayne K.J."/>
            <person name="Tettelin H."/>
            <person name="Glass J.I."/>
            <person name="Rusch D."/>
            <person name="Podicherti R."/>
            <person name="Tsui H.-C.T."/>
            <person name="Winkler M.E."/>
        </authorList>
    </citation>
    <scope>NUCLEOTIDE SEQUENCE</scope>
</reference>
<feature type="transmembrane region" description="Helical" evidence="2">
    <location>
        <begin position="21"/>
        <end position="43"/>
    </location>
</feature>
<keyword evidence="2" id="KW-1133">Transmembrane helix</keyword>
<accession>A0A382VZX4</accession>
<dbReference type="AlphaFoldDB" id="A0A382VZX4"/>
<dbReference type="PANTHER" id="PTHR43298:SF2">
    <property type="entry name" value="FMN_FAD EXPORTER YEEO-RELATED"/>
    <property type="match status" value="1"/>
</dbReference>